<comment type="caution">
    <text evidence="2">The sequence shown here is derived from an EMBL/GenBank/DDBJ whole genome shotgun (WGS) entry which is preliminary data.</text>
</comment>
<dbReference type="InterPro" id="IPR009875">
    <property type="entry name" value="PilZ_domain"/>
</dbReference>
<reference evidence="2" key="1">
    <citation type="submission" date="2021-01" db="EMBL/GenBank/DDBJ databases">
        <title>Microvirga sp.</title>
        <authorList>
            <person name="Kim M.K."/>
        </authorList>
    </citation>
    <scope>NUCLEOTIDE SEQUENCE</scope>
    <source>
        <strain evidence="2">5420S-16</strain>
    </source>
</reference>
<dbReference type="EMBL" id="JAEQMY010000013">
    <property type="protein sequence ID" value="MBL0404520.1"/>
    <property type="molecule type" value="Genomic_DNA"/>
</dbReference>
<evidence type="ECO:0000313" key="2">
    <source>
        <dbReference type="EMBL" id="MBL0404520.1"/>
    </source>
</evidence>
<feature type="domain" description="PilZ" evidence="1">
    <location>
        <begin position="3"/>
        <end position="80"/>
    </location>
</feature>
<dbReference type="SUPFAM" id="SSF141371">
    <property type="entry name" value="PilZ domain-like"/>
    <property type="match status" value="1"/>
</dbReference>
<dbReference type="Pfam" id="PF07238">
    <property type="entry name" value="PilZ"/>
    <property type="match status" value="1"/>
</dbReference>
<evidence type="ECO:0000313" key="3">
    <source>
        <dbReference type="Proteomes" id="UP000605848"/>
    </source>
</evidence>
<keyword evidence="3" id="KW-1185">Reference proteome</keyword>
<dbReference type="AlphaFoldDB" id="A0A937D1U5"/>
<dbReference type="GO" id="GO:0035438">
    <property type="term" value="F:cyclic-di-GMP binding"/>
    <property type="evidence" value="ECO:0007669"/>
    <property type="project" value="InterPro"/>
</dbReference>
<proteinExistence type="predicted"/>
<dbReference type="RefSeq" id="WP_202059285.1">
    <property type="nucleotide sequence ID" value="NZ_JAEQMY010000013.1"/>
</dbReference>
<name>A0A937D1U5_9HYPH</name>
<dbReference type="Gene3D" id="2.40.10.220">
    <property type="entry name" value="predicted glycosyltransferase like domains"/>
    <property type="match status" value="1"/>
</dbReference>
<organism evidence="2 3">
    <name type="scientific">Microvirga aerilata</name>
    <dbReference type="NCBI Taxonomy" id="670292"/>
    <lineage>
        <taxon>Bacteria</taxon>
        <taxon>Pseudomonadati</taxon>
        <taxon>Pseudomonadota</taxon>
        <taxon>Alphaproteobacteria</taxon>
        <taxon>Hyphomicrobiales</taxon>
        <taxon>Methylobacteriaceae</taxon>
        <taxon>Microvirga</taxon>
    </lineage>
</organism>
<accession>A0A937D1U5</accession>
<protein>
    <submittedName>
        <fullName evidence="2">PilZ domain-containing protein</fullName>
    </submittedName>
</protein>
<sequence>MAERRANERFSTSLEGQIAFRKGQAPIDCVVWDLSETGVRIVVSDTAEIPLEFALCIPGESAVAGVRLVWTDGTHYGAVFTA</sequence>
<dbReference type="Proteomes" id="UP000605848">
    <property type="component" value="Unassembled WGS sequence"/>
</dbReference>
<evidence type="ECO:0000259" key="1">
    <source>
        <dbReference type="Pfam" id="PF07238"/>
    </source>
</evidence>
<gene>
    <name evidence="2" type="ORF">JKG68_11135</name>
</gene>